<dbReference type="PANTHER" id="PTHR30160">
    <property type="entry name" value="TETRAACYLDISACCHARIDE 4'-KINASE-RELATED"/>
    <property type="match status" value="1"/>
</dbReference>
<name>A0ABT7E299_9NEIS</name>
<proteinExistence type="predicted"/>
<sequence length="342" mass="38131">MQKILIVRRDNIGDLVCTTPLIRALRQRYPDARIDALVTSYNRGVLSDLPELSHVYAYTKGKHREPGQSLVRLHYQKLVTLWTLRRVHYDVAIAAQGTVSRRALALARNVGANRLISLVDGTTRMTGVTDPVTARQTGHEVERVFALGQPLGIQGPPGACRVVADEARREILQRRLDAVLPDGPRFGIQLSARKPSQRWPVLHYAHLIEQMQRHWPNARFLVFWAPGAENDPRHPGDDRKAAELMQHLARQRVLPIATSCLEDLIAGIDLCDAFLTPDGGAMHLAAGLGKPVLALFGDSDPEQWQPWGVPRQVLQPPSRQVADLQPGEVMAAWCRLLDPLPQ</sequence>
<keyword evidence="4" id="KW-1185">Reference proteome</keyword>
<accession>A0ABT7E299</accession>
<dbReference type="Pfam" id="PF01075">
    <property type="entry name" value="Glyco_transf_9"/>
    <property type="match status" value="1"/>
</dbReference>
<dbReference type="CDD" id="cd03789">
    <property type="entry name" value="GT9_LPS_heptosyltransferase"/>
    <property type="match status" value="1"/>
</dbReference>
<dbReference type="Proteomes" id="UP001172778">
    <property type="component" value="Unassembled WGS sequence"/>
</dbReference>
<dbReference type="EMBL" id="JARRAF010000038">
    <property type="protein sequence ID" value="MDK2126435.1"/>
    <property type="molecule type" value="Genomic_DNA"/>
</dbReference>
<organism evidence="3 4">
    <name type="scientific">Parachitinimonas caeni</name>
    <dbReference type="NCBI Taxonomy" id="3031301"/>
    <lineage>
        <taxon>Bacteria</taxon>
        <taxon>Pseudomonadati</taxon>
        <taxon>Pseudomonadota</taxon>
        <taxon>Betaproteobacteria</taxon>
        <taxon>Neisseriales</taxon>
        <taxon>Chitinibacteraceae</taxon>
        <taxon>Parachitinimonas</taxon>
    </lineage>
</organism>
<evidence type="ECO:0000256" key="2">
    <source>
        <dbReference type="ARBA" id="ARBA00022679"/>
    </source>
</evidence>
<keyword evidence="1" id="KW-0328">Glycosyltransferase</keyword>
<evidence type="ECO:0000256" key="1">
    <source>
        <dbReference type="ARBA" id="ARBA00022676"/>
    </source>
</evidence>
<dbReference type="InterPro" id="IPR002201">
    <property type="entry name" value="Glyco_trans_9"/>
</dbReference>
<reference evidence="3" key="1">
    <citation type="submission" date="2023-03" db="EMBL/GenBank/DDBJ databases">
        <title>Chitinimonas shenzhenensis gen. nov., sp. nov., a novel member of family Burkholderiaceae isolated from activated sludge collected in Shen Zhen, China.</title>
        <authorList>
            <person name="Wang X."/>
        </authorList>
    </citation>
    <scope>NUCLEOTIDE SEQUENCE</scope>
    <source>
        <strain evidence="3">DQS-5</strain>
    </source>
</reference>
<dbReference type="SUPFAM" id="SSF53756">
    <property type="entry name" value="UDP-Glycosyltransferase/glycogen phosphorylase"/>
    <property type="match status" value="1"/>
</dbReference>
<dbReference type="InterPro" id="IPR051199">
    <property type="entry name" value="LPS_LOS_Heptosyltrfase"/>
</dbReference>
<comment type="caution">
    <text evidence="3">The sequence shown here is derived from an EMBL/GenBank/DDBJ whole genome shotgun (WGS) entry which is preliminary data.</text>
</comment>
<evidence type="ECO:0000313" key="4">
    <source>
        <dbReference type="Proteomes" id="UP001172778"/>
    </source>
</evidence>
<evidence type="ECO:0000313" key="3">
    <source>
        <dbReference type="EMBL" id="MDK2126435.1"/>
    </source>
</evidence>
<dbReference type="RefSeq" id="WP_284102754.1">
    <property type="nucleotide sequence ID" value="NZ_JARRAF010000038.1"/>
</dbReference>
<dbReference type="PANTHER" id="PTHR30160:SF1">
    <property type="entry name" value="LIPOPOLYSACCHARIDE 1,2-N-ACETYLGLUCOSAMINETRANSFERASE-RELATED"/>
    <property type="match status" value="1"/>
</dbReference>
<keyword evidence="2" id="KW-0808">Transferase</keyword>
<gene>
    <name evidence="3" type="ORF">PZA18_20555</name>
</gene>
<protein>
    <submittedName>
        <fullName evidence="3">Glycosyltransferase family 9 protein</fullName>
    </submittedName>
</protein>
<dbReference type="Gene3D" id="3.40.50.2000">
    <property type="entry name" value="Glycogen Phosphorylase B"/>
    <property type="match status" value="2"/>
</dbReference>